<organism evidence="2 3">
    <name type="scientific">Streptococcus varani</name>
    <dbReference type="NCBI Taxonomy" id="1608583"/>
    <lineage>
        <taxon>Bacteria</taxon>
        <taxon>Bacillati</taxon>
        <taxon>Bacillota</taxon>
        <taxon>Bacilli</taxon>
        <taxon>Lactobacillales</taxon>
        <taxon>Streptococcaceae</taxon>
        <taxon>Streptococcus</taxon>
    </lineage>
</organism>
<dbReference type="AlphaFoldDB" id="A0A0E3WFN5"/>
<dbReference type="SUPFAM" id="SSF56420">
    <property type="entry name" value="Peptide deformylase"/>
    <property type="match status" value="1"/>
</dbReference>
<sequence>MIKPIMKEVLFLQGKSQEATKADVSIGQDLQDTLLAHRDACVGMAANMIGIKKRIIIVNMGFANLVLYNPVLISKSGPYATEESCLSLLGSRPTTRYEEIVVTFRNQNWQEQTMTFTGFTAQIVQHELDHLEGIVI</sequence>
<dbReference type="PIRSF" id="PIRSF004749">
    <property type="entry name" value="Pep_def"/>
    <property type="match status" value="1"/>
</dbReference>
<keyword evidence="3" id="KW-1185">Reference proteome</keyword>
<evidence type="ECO:0000313" key="2">
    <source>
        <dbReference type="EMBL" id="CQR25835.1"/>
    </source>
</evidence>
<dbReference type="Pfam" id="PF01327">
    <property type="entry name" value="Pep_deformylase"/>
    <property type="match status" value="1"/>
</dbReference>
<dbReference type="PANTHER" id="PTHR10458">
    <property type="entry name" value="PEPTIDE DEFORMYLASE"/>
    <property type="match status" value="1"/>
</dbReference>
<protein>
    <submittedName>
        <fullName evidence="2">Peptide deformylase</fullName>
    </submittedName>
</protein>
<evidence type="ECO:0000313" key="3">
    <source>
        <dbReference type="Proteomes" id="UP000198604"/>
    </source>
</evidence>
<dbReference type="Proteomes" id="UP000198604">
    <property type="component" value="Unassembled WGS sequence"/>
</dbReference>
<accession>A0A0E3WFN5</accession>
<gene>
    <name evidence="2" type="primary">fms</name>
    <name evidence="2" type="ORF">BN1356_02181</name>
</gene>
<dbReference type="Gene3D" id="3.90.45.10">
    <property type="entry name" value="Peptide deformylase"/>
    <property type="match status" value="1"/>
</dbReference>
<name>A0A0E3WFN5_9STRE</name>
<evidence type="ECO:0000256" key="1">
    <source>
        <dbReference type="ARBA" id="ARBA00010759"/>
    </source>
</evidence>
<dbReference type="RefSeq" id="WP_093651345.1">
    <property type="nucleotide sequence ID" value="NZ_CTEN01000004.1"/>
</dbReference>
<dbReference type="CDD" id="cd00487">
    <property type="entry name" value="Pep_deformylase"/>
    <property type="match status" value="1"/>
</dbReference>
<dbReference type="OrthoDB" id="9784988at2"/>
<dbReference type="PRINTS" id="PR01576">
    <property type="entry name" value="PDEFORMYLASE"/>
</dbReference>
<dbReference type="GO" id="GO:0042586">
    <property type="term" value="F:peptide deformylase activity"/>
    <property type="evidence" value="ECO:0007669"/>
    <property type="project" value="InterPro"/>
</dbReference>
<dbReference type="PANTHER" id="PTHR10458:SF22">
    <property type="entry name" value="PEPTIDE DEFORMYLASE"/>
    <property type="match status" value="1"/>
</dbReference>
<proteinExistence type="inferred from homology"/>
<dbReference type="NCBIfam" id="NF006670">
    <property type="entry name" value="PRK09218.1"/>
    <property type="match status" value="1"/>
</dbReference>
<dbReference type="InterPro" id="IPR023635">
    <property type="entry name" value="Peptide_deformylase"/>
</dbReference>
<dbReference type="EMBL" id="CTEN01000004">
    <property type="protein sequence ID" value="CQR25835.1"/>
    <property type="molecule type" value="Genomic_DNA"/>
</dbReference>
<comment type="similarity">
    <text evidence="1">Belongs to the polypeptide deformylase family.</text>
</comment>
<dbReference type="InterPro" id="IPR036821">
    <property type="entry name" value="Peptide_deformylase_sf"/>
</dbReference>
<reference evidence="3" key="1">
    <citation type="submission" date="2015-03" db="EMBL/GenBank/DDBJ databases">
        <authorList>
            <person name="Urmite Genomes"/>
        </authorList>
    </citation>
    <scope>NUCLEOTIDE SEQUENCE [LARGE SCALE GENOMIC DNA]</scope>
    <source>
        <strain evidence="3">FF10</strain>
    </source>
</reference>
<dbReference type="STRING" id="1608583.BN1356_02181"/>